<dbReference type="InterPro" id="IPR001497">
    <property type="entry name" value="MethylDNA_cys_MeTrfase_AS"/>
</dbReference>
<comment type="subcellular location">
    <subcellularLocation>
        <location evidence="9">Cytoplasm</location>
    </subcellularLocation>
</comment>
<comment type="similarity">
    <text evidence="2 9">Belongs to the MGMT family.</text>
</comment>
<evidence type="ECO:0000256" key="6">
    <source>
        <dbReference type="ARBA" id="ARBA00022763"/>
    </source>
</evidence>
<dbReference type="RefSeq" id="WP_012729316.1">
    <property type="nucleotide sequence ID" value="NC_012691.1"/>
</dbReference>
<dbReference type="Pfam" id="PF02870">
    <property type="entry name" value="Methyltransf_1N"/>
    <property type="match status" value="1"/>
</dbReference>
<feature type="domain" description="Methylated-DNA-[protein]-cysteine S-methyltransferase DNA binding" evidence="10">
    <location>
        <begin position="77"/>
        <end position="155"/>
    </location>
</feature>
<dbReference type="GO" id="GO:0032259">
    <property type="term" value="P:methylation"/>
    <property type="evidence" value="ECO:0007669"/>
    <property type="project" value="UniProtKB-KW"/>
</dbReference>
<dbReference type="AlphaFoldDB" id="C4LDC1"/>
<evidence type="ECO:0000256" key="3">
    <source>
        <dbReference type="ARBA" id="ARBA00022490"/>
    </source>
</evidence>
<keyword evidence="6 9" id="KW-0227">DNA damage</keyword>
<evidence type="ECO:0000256" key="2">
    <source>
        <dbReference type="ARBA" id="ARBA00008711"/>
    </source>
</evidence>
<dbReference type="CDD" id="cd06445">
    <property type="entry name" value="ATase"/>
    <property type="match status" value="1"/>
</dbReference>
<dbReference type="STRING" id="595494.Tola_1091"/>
<dbReference type="HAMAP" id="MF_00772">
    <property type="entry name" value="OGT"/>
    <property type="match status" value="1"/>
</dbReference>
<evidence type="ECO:0000256" key="7">
    <source>
        <dbReference type="ARBA" id="ARBA00023204"/>
    </source>
</evidence>
<reference evidence="13" key="1">
    <citation type="submission" date="2009-05" db="EMBL/GenBank/DDBJ databases">
        <title>Complete sequence of Tolumonas auensis DSM 9187.</title>
        <authorList>
            <consortium name="US DOE Joint Genome Institute"/>
            <person name="Lucas S."/>
            <person name="Copeland A."/>
            <person name="Lapidus A."/>
            <person name="Glavina del Rio T."/>
            <person name="Tice H."/>
            <person name="Bruce D."/>
            <person name="Goodwin L."/>
            <person name="Pitluck S."/>
            <person name="Chertkov O."/>
            <person name="Brettin T."/>
            <person name="Detter J.C."/>
            <person name="Han C."/>
            <person name="Larimer F."/>
            <person name="Land M."/>
            <person name="Hauser L."/>
            <person name="Kyrpides N."/>
            <person name="Mikhailova N."/>
            <person name="Spring S."/>
            <person name="Beller H."/>
        </authorList>
    </citation>
    <scope>NUCLEOTIDE SEQUENCE [LARGE SCALE GENOMIC DNA]</scope>
    <source>
        <strain evidence="13">DSM 9187 / TA4</strain>
    </source>
</reference>
<dbReference type="OrthoDB" id="9811249at2"/>
<dbReference type="PANTHER" id="PTHR10815:SF5">
    <property type="entry name" value="METHYLATED-DNA--PROTEIN-CYSTEINE METHYLTRANSFERASE"/>
    <property type="match status" value="1"/>
</dbReference>
<dbReference type="GO" id="GO:0006307">
    <property type="term" value="P:DNA alkylation repair"/>
    <property type="evidence" value="ECO:0007669"/>
    <property type="project" value="UniProtKB-UniRule"/>
</dbReference>
<dbReference type="NCBIfam" id="TIGR00589">
    <property type="entry name" value="ogt"/>
    <property type="match status" value="1"/>
</dbReference>
<dbReference type="InterPro" id="IPR036217">
    <property type="entry name" value="MethylDNA_cys_MeTrfase_DNAb"/>
</dbReference>
<dbReference type="Gene3D" id="1.10.10.10">
    <property type="entry name" value="Winged helix-like DNA-binding domain superfamily/Winged helix DNA-binding domain"/>
    <property type="match status" value="1"/>
</dbReference>
<keyword evidence="3 9" id="KW-0963">Cytoplasm</keyword>
<dbReference type="PANTHER" id="PTHR10815">
    <property type="entry name" value="METHYLATED-DNA--PROTEIN-CYSTEINE METHYLTRANSFERASE"/>
    <property type="match status" value="1"/>
</dbReference>
<keyword evidence="4 9" id="KW-0489">Methyltransferase</keyword>
<keyword evidence="7 9" id="KW-0234">DNA repair</keyword>
<dbReference type="Pfam" id="PF01035">
    <property type="entry name" value="DNA_binding_1"/>
    <property type="match status" value="1"/>
</dbReference>
<evidence type="ECO:0000259" key="11">
    <source>
        <dbReference type="Pfam" id="PF02870"/>
    </source>
</evidence>
<evidence type="ECO:0000256" key="8">
    <source>
        <dbReference type="ARBA" id="ARBA00049348"/>
    </source>
</evidence>
<sequence>MMIAICYFQSPVGYLRLQADDEGLQSLLLNSSPVDEPEVTDPLSHPVLALACQQLQEYFSGSRQEFSVPLSMQGTVFQLAAWQALQRIPYGSTVSYKSIAEQIGRPKAMRAVGMANNRNPVAIIVPCHRVIGANGKLVGYGGGLDMKQWLLDHEHQHAG</sequence>
<organism evidence="12 13">
    <name type="scientific">Tolumonas auensis (strain DSM 9187 / NBRC 110442 / TA 4)</name>
    <dbReference type="NCBI Taxonomy" id="595494"/>
    <lineage>
        <taxon>Bacteria</taxon>
        <taxon>Pseudomonadati</taxon>
        <taxon>Pseudomonadota</taxon>
        <taxon>Gammaproteobacteria</taxon>
        <taxon>Aeromonadales</taxon>
        <taxon>Aeromonadaceae</taxon>
        <taxon>Tolumonas</taxon>
    </lineage>
</organism>
<dbReference type="GO" id="GO:0005737">
    <property type="term" value="C:cytoplasm"/>
    <property type="evidence" value="ECO:0007669"/>
    <property type="project" value="UniProtKB-SubCell"/>
</dbReference>
<comment type="catalytic activity">
    <reaction evidence="8 9">
        <text>a 6-O-methyl-2'-deoxyguanosine in DNA + L-cysteinyl-[protein] = S-methyl-L-cysteinyl-[protein] + a 2'-deoxyguanosine in DNA</text>
        <dbReference type="Rhea" id="RHEA:24000"/>
        <dbReference type="Rhea" id="RHEA-COMP:10131"/>
        <dbReference type="Rhea" id="RHEA-COMP:10132"/>
        <dbReference type="Rhea" id="RHEA-COMP:11367"/>
        <dbReference type="Rhea" id="RHEA-COMP:11368"/>
        <dbReference type="ChEBI" id="CHEBI:29950"/>
        <dbReference type="ChEBI" id="CHEBI:82612"/>
        <dbReference type="ChEBI" id="CHEBI:85445"/>
        <dbReference type="ChEBI" id="CHEBI:85448"/>
        <dbReference type="EC" id="2.1.1.63"/>
    </reaction>
</comment>
<keyword evidence="5 9" id="KW-0808">Transferase</keyword>
<evidence type="ECO:0000259" key="10">
    <source>
        <dbReference type="Pfam" id="PF01035"/>
    </source>
</evidence>
<reference evidence="12 13" key="2">
    <citation type="journal article" date="2011" name="Stand. Genomic Sci.">
        <title>Complete genome sequence of Tolumonas auensis type strain (TA 4).</title>
        <authorList>
            <person name="Chertkov O."/>
            <person name="Copeland A."/>
            <person name="Lucas S."/>
            <person name="Lapidus A."/>
            <person name="Berry K.W."/>
            <person name="Detter J.C."/>
            <person name="Del Rio T.G."/>
            <person name="Hammon N."/>
            <person name="Dalin E."/>
            <person name="Tice H."/>
            <person name="Pitluck S."/>
            <person name="Richardson P."/>
            <person name="Bruce D."/>
            <person name="Goodwin L."/>
            <person name="Han C."/>
            <person name="Tapia R."/>
            <person name="Saunders E."/>
            <person name="Schmutz J."/>
            <person name="Brettin T."/>
            <person name="Larimer F."/>
            <person name="Land M."/>
            <person name="Hauser L."/>
            <person name="Spring S."/>
            <person name="Rohde M."/>
            <person name="Kyrpides N.C."/>
            <person name="Ivanova N."/>
            <person name="Goker M."/>
            <person name="Beller H.R."/>
            <person name="Klenk H.P."/>
            <person name="Woyke T."/>
        </authorList>
    </citation>
    <scope>NUCLEOTIDE SEQUENCE [LARGE SCALE GENOMIC DNA]</scope>
    <source>
        <strain evidence="13">DSM 9187 / TA4</strain>
    </source>
</reference>
<dbReference type="EC" id="2.1.1.63" evidence="9"/>
<keyword evidence="13" id="KW-1185">Reference proteome</keyword>
<evidence type="ECO:0000313" key="13">
    <source>
        <dbReference type="Proteomes" id="UP000009073"/>
    </source>
</evidence>
<dbReference type="InterPro" id="IPR036631">
    <property type="entry name" value="MGMT_N_sf"/>
</dbReference>
<dbReference type="KEGG" id="tau:Tola_1091"/>
<evidence type="ECO:0000256" key="5">
    <source>
        <dbReference type="ARBA" id="ARBA00022679"/>
    </source>
</evidence>
<dbReference type="SUPFAM" id="SSF46767">
    <property type="entry name" value="Methylated DNA-protein cysteine methyltransferase, C-terminal domain"/>
    <property type="match status" value="1"/>
</dbReference>
<comment type="miscellaneous">
    <text evidence="9">This enzyme catalyzes only one turnover and therefore is not strictly catalytic. According to one definition, an enzyme is a biocatalyst that acts repeatedly and over many reaction cycles.</text>
</comment>
<dbReference type="SUPFAM" id="SSF53155">
    <property type="entry name" value="Methylated DNA-protein cysteine methyltransferase domain"/>
    <property type="match status" value="1"/>
</dbReference>
<dbReference type="FunFam" id="1.10.10.10:FF:000214">
    <property type="entry name" value="Methylated-DNA--protein-cysteine methyltransferase"/>
    <property type="match status" value="1"/>
</dbReference>
<accession>C4LDC1</accession>
<proteinExistence type="inferred from homology"/>
<dbReference type="HOGENOM" id="CLU_000445_52_2_6"/>
<feature type="domain" description="Methylguanine DNA methyltransferase ribonuclease-like" evidence="11">
    <location>
        <begin position="7"/>
        <end position="71"/>
    </location>
</feature>
<evidence type="ECO:0000256" key="9">
    <source>
        <dbReference type="HAMAP-Rule" id="MF_00772"/>
    </source>
</evidence>
<dbReference type="InterPro" id="IPR023546">
    <property type="entry name" value="MGMT"/>
</dbReference>
<comment type="catalytic activity">
    <reaction evidence="1 9">
        <text>a 4-O-methyl-thymidine in DNA + L-cysteinyl-[protein] = a thymidine in DNA + S-methyl-L-cysteinyl-[protein]</text>
        <dbReference type="Rhea" id="RHEA:53428"/>
        <dbReference type="Rhea" id="RHEA-COMP:10131"/>
        <dbReference type="Rhea" id="RHEA-COMP:10132"/>
        <dbReference type="Rhea" id="RHEA-COMP:13555"/>
        <dbReference type="Rhea" id="RHEA-COMP:13556"/>
        <dbReference type="ChEBI" id="CHEBI:29950"/>
        <dbReference type="ChEBI" id="CHEBI:82612"/>
        <dbReference type="ChEBI" id="CHEBI:137386"/>
        <dbReference type="ChEBI" id="CHEBI:137387"/>
        <dbReference type="EC" id="2.1.1.63"/>
    </reaction>
</comment>
<comment type="function">
    <text evidence="9">Involved in the cellular defense against the biological effects of O6-methylguanine (O6-MeG) and O4-methylthymine (O4-MeT) in DNA. Repairs the methylated nucleobase in DNA by stoichiometrically transferring the methyl group to a cysteine residue in the enzyme. This is a suicide reaction: the enzyme is irreversibly inactivated.</text>
</comment>
<gene>
    <name evidence="12" type="ordered locus">Tola_1091</name>
</gene>
<evidence type="ECO:0000256" key="4">
    <source>
        <dbReference type="ARBA" id="ARBA00022603"/>
    </source>
</evidence>
<dbReference type="GO" id="GO:0003908">
    <property type="term" value="F:methylated-DNA-[protein]-cysteine S-methyltransferase activity"/>
    <property type="evidence" value="ECO:0007669"/>
    <property type="project" value="UniProtKB-UniRule"/>
</dbReference>
<protein>
    <recommendedName>
        <fullName evidence="9">Methylated-DNA--protein-cysteine methyltransferase</fullName>
        <ecNumber evidence="9">2.1.1.63</ecNumber>
    </recommendedName>
    <alternativeName>
        <fullName evidence="9">6-O-methylguanine-DNA methyltransferase</fullName>
        <shortName evidence="9">MGMT</shortName>
    </alternativeName>
    <alternativeName>
        <fullName evidence="9">O-6-methylguanine-DNA-alkyltransferase</fullName>
    </alternativeName>
</protein>
<feature type="active site" description="Nucleophile; methyl group acceptor" evidence="9">
    <location>
        <position position="127"/>
    </location>
</feature>
<evidence type="ECO:0000313" key="12">
    <source>
        <dbReference type="EMBL" id="ACQ92717.1"/>
    </source>
</evidence>
<dbReference type="Proteomes" id="UP000009073">
    <property type="component" value="Chromosome"/>
</dbReference>
<dbReference type="InterPro" id="IPR008332">
    <property type="entry name" value="MethylG_MeTrfase_N"/>
</dbReference>
<dbReference type="InterPro" id="IPR036388">
    <property type="entry name" value="WH-like_DNA-bd_sf"/>
</dbReference>
<dbReference type="eggNOG" id="COG0350">
    <property type="taxonomic scope" value="Bacteria"/>
</dbReference>
<evidence type="ECO:0000256" key="1">
    <source>
        <dbReference type="ARBA" id="ARBA00001286"/>
    </source>
</evidence>
<dbReference type="Gene3D" id="3.30.160.70">
    <property type="entry name" value="Methylated DNA-protein cysteine methyltransferase domain"/>
    <property type="match status" value="1"/>
</dbReference>
<dbReference type="EMBL" id="CP001616">
    <property type="protein sequence ID" value="ACQ92717.1"/>
    <property type="molecule type" value="Genomic_DNA"/>
</dbReference>
<dbReference type="InterPro" id="IPR014048">
    <property type="entry name" value="MethylDNA_cys_MeTrfase_DNA-bd"/>
</dbReference>
<name>C4LDC1_TOLAT</name>
<dbReference type="PROSITE" id="PS00374">
    <property type="entry name" value="MGMT"/>
    <property type="match status" value="1"/>
</dbReference>